<evidence type="ECO:0000313" key="2">
    <source>
        <dbReference type="EMBL" id="GAA3574265.1"/>
    </source>
</evidence>
<accession>A0ABP6Y2C1</accession>
<keyword evidence="1" id="KW-0812">Transmembrane</keyword>
<dbReference type="InterPro" id="IPR022134">
    <property type="entry name" value="DUF3667"/>
</dbReference>
<dbReference type="Proteomes" id="UP001500954">
    <property type="component" value="Unassembled WGS sequence"/>
</dbReference>
<name>A0ABP6Y2C1_9FLAO</name>
<dbReference type="EMBL" id="BAABCY010000066">
    <property type="protein sequence ID" value="GAA3574265.1"/>
    <property type="molecule type" value="Genomic_DNA"/>
</dbReference>
<keyword evidence="3" id="KW-1185">Reference proteome</keyword>
<keyword evidence="1" id="KW-0472">Membrane</keyword>
<gene>
    <name evidence="2" type="ORF">GCM10022395_24260</name>
</gene>
<keyword evidence="1" id="KW-1133">Transmembrane helix</keyword>
<organism evidence="2 3">
    <name type="scientific">Snuella lapsa</name>
    <dbReference type="NCBI Taxonomy" id="870481"/>
    <lineage>
        <taxon>Bacteria</taxon>
        <taxon>Pseudomonadati</taxon>
        <taxon>Bacteroidota</taxon>
        <taxon>Flavobacteriia</taxon>
        <taxon>Flavobacteriales</taxon>
        <taxon>Flavobacteriaceae</taxon>
        <taxon>Snuella</taxon>
    </lineage>
</organism>
<feature type="transmembrane region" description="Helical" evidence="1">
    <location>
        <begin position="334"/>
        <end position="356"/>
    </location>
</feature>
<dbReference type="RefSeq" id="WP_345006457.1">
    <property type="nucleotide sequence ID" value="NZ_BAABCY010000066.1"/>
</dbReference>
<dbReference type="Pfam" id="PF12412">
    <property type="entry name" value="DUF3667"/>
    <property type="match status" value="1"/>
</dbReference>
<protein>
    <submittedName>
        <fullName evidence="2">DUF3667 domain-containing protein</fullName>
    </submittedName>
</protein>
<feature type="transmembrane region" description="Helical" evidence="1">
    <location>
        <begin position="271"/>
        <end position="289"/>
    </location>
</feature>
<sequence length="357" mass="41203">MIDKQIVCKNCEEKFDSNYRFCPYCGQKSNDELTLGVLFYNTISNYFSFDARFFKSFIPLMFKPGYLANSFIEGKRLLYIHPAQVYLFISVVFFFFFSFISRDQVERMDKNFKETMHKADVIDSLSVQTSLDSLGGNEAIENIKSKNAIKGVVGKELINVTDSLENSITGKKIEPKTVLGFNKRIVDSLTKAGVKDDRILEAMGMEKEASAFQHKLYRQLLKLYRQRNGGALVQAFYDSIPLAMFILLPIFALILKLLFYNRGSFSHHLVFSFYFFSFLFIVFSLLIIADFIWDVPALVDAIFMLSTFFYLFMAVKRFYKQGWVISFFKTNIAAFLFLLLVIPLAAVIVAFGAFMFY</sequence>
<proteinExistence type="predicted"/>
<reference evidence="3" key="1">
    <citation type="journal article" date="2019" name="Int. J. Syst. Evol. Microbiol.">
        <title>The Global Catalogue of Microorganisms (GCM) 10K type strain sequencing project: providing services to taxonomists for standard genome sequencing and annotation.</title>
        <authorList>
            <consortium name="The Broad Institute Genomics Platform"/>
            <consortium name="The Broad Institute Genome Sequencing Center for Infectious Disease"/>
            <person name="Wu L."/>
            <person name="Ma J."/>
        </authorList>
    </citation>
    <scope>NUCLEOTIDE SEQUENCE [LARGE SCALE GENOMIC DNA]</scope>
    <source>
        <strain evidence="3">JCM 17111</strain>
    </source>
</reference>
<evidence type="ECO:0000313" key="3">
    <source>
        <dbReference type="Proteomes" id="UP001500954"/>
    </source>
</evidence>
<comment type="caution">
    <text evidence="2">The sequence shown here is derived from an EMBL/GenBank/DDBJ whole genome shotgun (WGS) entry which is preliminary data.</text>
</comment>
<feature type="transmembrane region" description="Helical" evidence="1">
    <location>
        <begin position="240"/>
        <end position="259"/>
    </location>
</feature>
<evidence type="ECO:0000256" key="1">
    <source>
        <dbReference type="SAM" id="Phobius"/>
    </source>
</evidence>
<feature type="transmembrane region" description="Helical" evidence="1">
    <location>
        <begin position="77"/>
        <end position="100"/>
    </location>
</feature>
<feature type="transmembrane region" description="Helical" evidence="1">
    <location>
        <begin position="295"/>
        <end position="313"/>
    </location>
</feature>